<proteinExistence type="predicted"/>
<sequence>MLRPSDKMSAGRQRGQTNTNLQFKELTLASTTLLQYVSTGKQACTKKANY</sequence>
<dbReference type="AlphaFoldDB" id="A0A0E9T4Z1"/>
<organism evidence="1">
    <name type="scientific">Anguilla anguilla</name>
    <name type="common">European freshwater eel</name>
    <name type="synonym">Muraena anguilla</name>
    <dbReference type="NCBI Taxonomy" id="7936"/>
    <lineage>
        <taxon>Eukaryota</taxon>
        <taxon>Metazoa</taxon>
        <taxon>Chordata</taxon>
        <taxon>Craniata</taxon>
        <taxon>Vertebrata</taxon>
        <taxon>Euteleostomi</taxon>
        <taxon>Actinopterygii</taxon>
        <taxon>Neopterygii</taxon>
        <taxon>Teleostei</taxon>
        <taxon>Anguilliformes</taxon>
        <taxon>Anguillidae</taxon>
        <taxon>Anguilla</taxon>
    </lineage>
</organism>
<reference evidence="1" key="1">
    <citation type="submission" date="2014-11" db="EMBL/GenBank/DDBJ databases">
        <authorList>
            <person name="Amaro Gonzalez C."/>
        </authorList>
    </citation>
    <scope>NUCLEOTIDE SEQUENCE</scope>
</reference>
<accession>A0A0E9T4Z1</accession>
<dbReference type="EMBL" id="GBXM01060859">
    <property type="protein sequence ID" value="JAH47718.1"/>
    <property type="molecule type" value="Transcribed_RNA"/>
</dbReference>
<name>A0A0E9T4Z1_ANGAN</name>
<protein>
    <submittedName>
        <fullName evidence="1">Uncharacterized protein</fullName>
    </submittedName>
</protein>
<evidence type="ECO:0000313" key="1">
    <source>
        <dbReference type="EMBL" id="JAH47718.1"/>
    </source>
</evidence>
<reference evidence="1" key="2">
    <citation type="journal article" date="2015" name="Fish Shellfish Immunol.">
        <title>Early steps in the European eel (Anguilla anguilla)-Vibrio vulnificus interaction in the gills: Role of the RtxA13 toxin.</title>
        <authorList>
            <person name="Callol A."/>
            <person name="Pajuelo D."/>
            <person name="Ebbesson L."/>
            <person name="Teles M."/>
            <person name="MacKenzie S."/>
            <person name="Amaro C."/>
        </authorList>
    </citation>
    <scope>NUCLEOTIDE SEQUENCE</scope>
</reference>